<reference evidence="2" key="1">
    <citation type="submission" date="2015-09" db="EMBL/GenBank/DDBJ databases">
        <authorList>
            <consortium name="Pathogen Informatics"/>
        </authorList>
    </citation>
    <scope>NUCLEOTIDE SEQUENCE [LARGE SCALE GENOMIC DNA]</scope>
    <source>
        <strain evidence="2">Lake Konstanz</strain>
    </source>
</reference>
<proteinExistence type="predicted"/>
<dbReference type="AlphaFoldDB" id="A0A0S4JI26"/>
<evidence type="ECO:0000313" key="1">
    <source>
        <dbReference type="EMBL" id="CUG91153.1"/>
    </source>
</evidence>
<organism evidence="1 2">
    <name type="scientific">Bodo saltans</name>
    <name type="common">Flagellated protozoan</name>
    <dbReference type="NCBI Taxonomy" id="75058"/>
    <lineage>
        <taxon>Eukaryota</taxon>
        <taxon>Discoba</taxon>
        <taxon>Euglenozoa</taxon>
        <taxon>Kinetoplastea</taxon>
        <taxon>Metakinetoplastina</taxon>
        <taxon>Eubodonida</taxon>
        <taxon>Bodonidae</taxon>
        <taxon>Bodo</taxon>
    </lineage>
</organism>
<dbReference type="Proteomes" id="UP000051952">
    <property type="component" value="Unassembled WGS sequence"/>
</dbReference>
<keyword evidence="2" id="KW-1185">Reference proteome</keyword>
<protein>
    <submittedName>
        <fullName evidence="1">Uncharacterized protein</fullName>
    </submittedName>
</protein>
<sequence>MCSHQHFAFPRNRLFPPLVASDVWRLSPHTYARVVRVAPKSSFPAHTGMILKVLRGETNEVPTPLAPCKACRSCSCPDYLSDVIAGSEGAILLVSWEEGAGAELKELEQVAVDVAYTPNTSQAADGCIESSFSLFVEEGESYVCELQFHRNTATAPSASSSVKRYHEKGDGLFGEVAVAISGPLAVEWHRVEEDETKTRTLKVPAGYEYGPFYSVDAEGHLCRLQNGQLIYAPHKFVLEKPGSVWATVRLPVVKSDVAGPHRHCYT</sequence>
<gene>
    <name evidence="1" type="ORF">BSAL_30465</name>
</gene>
<evidence type="ECO:0000313" key="2">
    <source>
        <dbReference type="Proteomes" id="UP000051952"/>
    </source>
</evidence>
<accession>A0A0S4JI26</accession>
<name>A0A0S4JI26_BODSA</name>
<dbReference type="EMBL" id="CYKH01001893">
    <property type="protein sequence ID" value="CUG91153.1"/>
    <property type="molecule type" value="Genomic_DNA"/>
</dbReference>
<dbReference type="VEuPathDB" id="TriTrypDB:BSAL_30465"/>